<gene>
    <name evidence="5" type="ORF">ENS82_12600</name>
</gene>
<dbReference type="SUPFAM" id="SSF56601">
    <property type="entry name" value="beta-lactamase/transpeptidase-like"/>
    <property type="match status" value="1"/>
</dbReference>
<dbReference type="InterPro" id="IPR050515">
    <property type="entry name" value="Beta-lactam/transpept"/>
</dbReference>
<dbReference type="GO" id="GO:0008658">
    <property type="term" value="F:penicillin binding"/>
    <property type="evidence" value="ECO:0007669"/>
    <property type="project" value="InterPro"/>
</dbReference>
<evidence type="ECO:0000256" key="3">
    <source>
        <dbReference type="SAM" id="Phobius"/>
    </source>
</evidence>
<evidence type="ECO:0000313" key="5">
    <source>
        <dbReference type="EMBL" id="HFG21528.1"/>
    </source>
</evidence>
<organism evidence="5">
    <name type="scientific">Meiothermus ruber</name>
    <dbReference type="NCBI Taxonomy" id="277"/>
    <lineage>
        <taxon>Bacteria</taxon>
        <taxon>Thermotogati</taxon>
        <taxon>Deinococcota</taxon>
        <taxon>Deinococci</taxon>
        <taxon>Thermales</taxon>
        <taxon>Thermaceae</taxon>
        <taxon>Meiothermus</taxon>
    </lineage>
</organism>
<keyword evidence="2 3" id="KW-0472">Membrane</keyword>
<dbReference type="GO" id="GO:0005886">
    <property type="term" value="C:plasma membrane"/>
    <property type="evidence" value="ECO:0007669"/>
    <property type="project" value="TreeGrafter"/>
</dbReference>
<name>A0A7C3DQW3_MEIRU</name>
<comment type="caution">
    <text evidence="5">The sequence shown here is derived from an EMBL/GenBank/DDBJ whole genome shotgun (WGS) entry which is preliminary data.</text>
</comment>
<dbReference type="GO" id="GO:0071555">
    <property type="term" value="P:cell wall organization"/>
    <property type="evidence" value="ECO:0007669"/>
    <property type="project" value="TreeGrafter"/>
</dbReference>
<dbReference type="Gene3D" id="3.30.450.330">
    <property type="match status" value="1"/>
</dbReference>
<keyword evidence="3" id="KW-1133">Transmembrane helix</keyword>
<comment type="subcellular location">
    <subcellularLocation>
        <location evidence="1">Membrane</location>
    </subcellularLocation>
</comment>
<proteinExistence type="predicted"/>
<dbReference type="PANTHER" id="PTHR30627">
    <property type="entry name" value="PEPTIDOGLYCAN D,D-TRANSPEPTIDASE"/>
    <property type="match status" value="1"/>
</dbReference>
<dbReference type="InterPro" id="IPR012338">
    <property type="entry name" value="Beta-lactam/transpept-like"/>
</dbReference>
<dbReference type="Pfam" id="PF00905">
    <property type="entry name" value="Transpeptidase"/>
    <property type="match status" value="1"/>
</dbReference>
<dbReference type="EMBL" id="DSWI01000031">
    <property type="protein sequence ID" value="HFG21528.1"/>
    <property type="molecule type" value="Genomic_DNA"/>
</dbReference>
<reference evidence="5" key="1">
    <citation type="journal article" date="2020" name="mSystems">
        <title>Genome- and Community-Level Interaction Insights into Carbon Utilization and Element Cycling Functions of Hydrothermarchaeota in Hydrothermal Sediment.</title>
        <authorList>
            <person name="Zhou Z."/>
            <person name="Liu Y."/>
            <person name="Xu W."/>
            <person name="Pan J."/>
            <person name="Luo Z.H."/>
            <person name="Li M."/>
        </authorList>
    </citation>
    <scope>NUCLEOTIDE SEQUENCE [LARGE SCALE GENOMIC DNA]</scope>
    <source>
        <strain evidence="5">SpSt-524</strain>
    </source>
</reference>
<evidence type="ECO:0000256" key="2">
    <source>
        <dbReference type="ARBA" id="ARBA00023136"/>
    </source>
</evidence>
<dbReference type="InterPro" id="IPR001460">
    <property type="entry name" value="PCN-bd_Tpept"/>
</dbReference>
<sequence>MNRLGTHEQATLSRSWVVLLAITAFVLGLGYGLYILWHNAPSLTLRPPTAQVAPLLRGSLEAADGTPLALSTLEDARLYPLGLSASQLIGFGERGSGKGLSGLEFDLEKLLSQGQSLRLTIDPQVQAIAEQALWRGLEAAKADWGTVVMMDSKTGRLLAVANGPAFDPTAPRGDIQRDIAWRNHAFMYALEPGSTIKPLTAAVLLQEKLAQLDTKVYAPMSRRVAGWTINDVVKHPETLSLAEVLKYSSNVGISTLAERLPRQSLFSYFQKLHFLDDALFPPLSYQPRIAVQVAAPQVRPVHRWGPAEYANATFGQGFLITPLHLAAAYNTLASDGVYRQPILFEGNTSQSEVVFRPQVARDVREALTKGVAENAKLPGYVLGGKTGTAQVVVNGRYSSSVYAALFAGFIPASTPRVTVVVTLFHPKGSRIHGSQVAAPIYREIAAQLFALWGVPPQPQLEPSSNKRKLIDR</sequence>
<dbReference type="Gene3D" id="3.40.710.10">
    <property type="entry name" value="DD-peptidase/beta-lactamase superfamily"/>
    <property type="match status" value="1"/>
</dbReference>
<accession>A0A7C3DQW3</accession>
<dbReference type="PANTHER" id="PTHR30627:SF1">
    <property type="entry name" value="PEPTIDOGLYCAN D,D-TRANSPEPTIDASE FTSI"/>
    <property type="match status" value="1"/>
</dbReference>
<feature type="domain" description="Penicillin-binding protein transpeptidase" evidence="4">
    <location>
        <begin position="145"/>
        <end position="445"/>
    </location>
</feature>
<dbReference type="Gene3D" id="3.90.1310.10">
    <property type="entry name" value="Penicillin-binding protein 2a (Domain 2)"/>
    <property type="match status" value="1"/>
</dbReference>
<evidence type="ECO:0000256" key="1">
    <source>
        <dbReference type="ARBA" id="ARBA00004370"/>
    </source>
</evidence>
<dbReference type="AlphaFoldDB" id="A0A7C3DQW3"/>
<protein>
    <submittedName>
        <fullName evidence="5">Penicillin-binding protein 2</fullName>
    </submittedName>
</protein>
<keyword evidence="3" id="KW-0812">Transmembrane</keyword>
<evidence type="ECO:0000259" key="4">
    <source>
        <dbReference type="Pfam" id="PF00905"/>
    </source>
</evidence>
<feature type="transmembrane region" description="Helical" evidence="3">
    <location>
        <begin position="16"/>
        <end position="37"/>
    </location>
</feature>